<feature type="transmembrane region" description="Helical" evidence="1">
    <location>
        <begin position="126"/>
        <end position="153"/>
    </location>
</feature>
<proteinExistence type="predicted"/>
<comment type="caution">
    <text evidence="2">The sequence shown here is derived from an EMBL/GenBank/DDBJ whole genome shotgun (WGS) entry which is preliminary data.</text>
</comment>
<sequence length="275" mass="29976">MLIALTAILFILIFIVCGDKGTKSIISTVMNAVLLLLAIFLIYKNFNPMLVTIACCVMISVVTLFYQNEVNIKSKVAFLSVLVVIIVVIPLIYFMAYGANAAGFNPEEYEITDSNGYTRNIDVSMLALQISIMLIALMGTIIDTAVAITSSIYEIRSNNKDLSLQALMKSSFKVSKAVLSTSIHTIFYIYIAEYMTLLIQYMTDYSLSYIINSQSFARELISVSISGIGCCLVVPVATVAGAVLISRQGQIRVKGGVKAKLKAGATVKSKSKLRP</sequence>
<dbReference type="OrthoDB" id="5753718at2"/>
<dbReference type="InterPro" id="IPR012507">
    <property type="entry name" value="YibE_F"/>
</dbReference>
<dbReference type="Proteomes" id="UP000295500">
    <property type="component" value="Unassembled WGS sequence"/>
</dbReference>
<organism evidence="2 3">
    <name type="scientific">Aminicella lysinilytica</name>
    <dbReference type="NCBI Taxonomy" id="433323"/>
    <lineage>
        <taxon>Bacteria</taxon>
        <taxon>Bacillati</taxon>
        <taxon>Bacillota</taxon>
        <taxon>Clostridia</taxon>
        <taxon>Peptostreptococcales</taxon>
        <taxon>Anaerovoracaceae</taxon>
        <taxon>Aminicella</taxon>
    </lineage>
</organism>
<name>A0A4V3CRX3_9FIRM</name>
<evidence type="ECO:0000256" key="1">
    <source>
        <dbReference type="SAM" id="Phobius"/>
    </source>
</evidence>
<keyword evidence="3" id="KW-1185">Reference proteome</keyword>
<evidence type="ECO:0000313" key="3">
    <source>
        <dbReference type="Proteomes" id="UP000295500"/>
    </source>
</evidence>
<dbReference type="RefSeq" id="WP_133527923.1">
    <property type="nucleotide sequence ID" value="NZ_SNXO01000007.1"/>
</dbReference>
<evidence type="ECO:0000313" key="2">
    <source>
        <dbReference type="EMBL" id="TDP58412.1"/>
    </source>
</evidence>
<keyword evidence="1" id="KW-0472">Membrane</keyword>
<dbReference type="PANTHER" id="PTHR41771:SF1">
    <property type="entry name" value="MEMBRANE PROTEIN"/>
    <property type="match status" value="1"/>
</dbReference>
<dbReference type="InterPro" id="IPR014564">
    <property type="entry name" value="UCP031503_TM"/>
</dbReference>
<reference evidence="2 3" key="1">
    <citation type="submission" date="2019-03" db="EMBL/GenBank/DDBJ databases">
        <title>Genomic Encyclopedia of Type Strains, Phase IV (KMG-IV): sequencing the most valuable type-strain genomes for metagenomic binning, comparative biology and taxonomic classification.</title>
        <authorList>
            <person name="Goeker M."/>
        </authorList>
    </citation>
    <scope>NUCLEOTIDE SEQUENCE [LARGE SCALE GENOMIC DNA]</scope>
    <source>
        <strain evidence="2 3">DSM 28287</strain>
    </source>
</reference>
<dbReference type="PANTHER" id="PTHR41771">
    <property type="entry name" value="MEMBRANE PROTEIN-RELATED"/>
    <property type="match status" value="1"/>
</dbReference>
<feature type="transmembrane region" description="Helical" evidence="1">
    <location>
        <begin position="34"/>
        <end position="64"/>
    </location>
</feature>
<keyword evidence="1" id="KW-1133">Transmembrane helix</keyword>
<keyword evidence="1" id="KW-0812">Transmembrane</keyword>
<dbReference type="EMBL" id="SNXO01000007">
    <property type="protein sequence ID" value="TDP58412.1"/>
    <property type="molecule type" value="Genomic_DNA"/>
</dbReference>
<dbReference type="AlphaFoldDB" id="A0A4V3CRX3"/>
<feature type="transmembrane region" description="Helical" evidence="1">
    <location>
        <begin position="174"/>
        <end position="201"/>
    </location>
</feature>
<feature type="transmembrane region" description="Helical" evidence="1">
    <location>
        <begin position="76"/>
        <end position="96"/>
    </location>
</feature>
<protein>
    <submittedName>
        <fullName evidence="2">YibE/F-like protein</fullName>
    </submittedName>
</protein>
<dbReference type="PIRSF" id="PIRSF031503">
    <property type="entry name" value="UCP031503_mp"/>
    <property type="match status" value="1"/>
</dbReference>
<feature type="transmembrane region" description="Helical" evidence="1">
    <location>
        <begin position="221"/>
        <end position="245"/>
    </location>
</feature>
<accession>A0A4V3CRX3</accession>
<dbReference type="Pfam" id="PF07907">
    <property type="entry name" value="YibE_F"/>
    <property type="match status" value="1"/>
</dbReference>
<gene>
    <name evidence="2" type="ORF">EV211_10710</name>
</gene>